<dbReference type="Pfam" id="PF14390">
    <property type="entry name" value="DUF4420"/>
    <property type="match status" value="1"/>
</dbReference>
<organism evidence="1 2">
    <name type="scientific">Rhodococcus pseudokoreensis</name>
    <dbReference type="NCBI Taxonomy" id="2811421"/>
    <lineage>
        <taxon>Bacteria</taxon>
        <taxon>Bacillati</taxon>
        <taxon>Actinomycetota</taxon>
        <taxon>Actinomycetes</taxon>
        <taxon>Mycobacteriales</taxon>
        <taxon>Nocardiaceae</taxon>
        <taxon>Rhodococcus</taxon>
    </lineage>
</organism>
<accession>A0A974WA81</accession>
<evidence type="ECO:0000313" key="1">
    <source>
        <dbReference type="EMBL" id="QSE93904.1"/>
    </source>
</evidence>
<keyword evidence="2" id="KW-1185">Reference proteome</keyword>
<dbReference type="EMBL" id="CP070619">
    <property type="protein sequence ID" value="QSE93904.1"/>
    <property type="molecule type" value="Genomic_DNA"/>
</dbReference>
<dbReference type="RefSeq" id="WP_206010380.1">
    <property type="nucleotide sequence ID" value="NZ_CP070619.1"/>
</dbReference>
<reference evidence="1 2" key="1">
    <citation type="journal article" date="2021" name="Microbiol. Resour. Announc.">
        <title>Complete Genome Sequences of Two Rhodococcus sp. Strains with Large and Linear Chromosomes, Isolated from Apple Rhizosphere.</title>
        <authorList>
            <person name="Benning S."/>
            <person name="Brugnone N."/>
            <person name="Siani R."/>
            <person name="Kublik S."/>
            <person name="Schloter M."/>
            <person name="Rad V."/>
        </authorList>
    </citation>
    <scope>NUCLEOTIDE SEQUENCE [LARGE SCALE GENOMIC DNA]</scope>
    <source>
        <strain evidence="1 2">R79</strain>
    </source>
</reference>
<sequence>MNPVTTWVKELSHCWPVLAPSGLEVASAPLPLMTANGQCRVAVDGAGARHLLIPLGPSERPSLGDEEGAVTVRVRTHSFGTGPTRYVDISCFRLDLFDLFDDVLTDVLVAIEAAMESPAETAIAVVNRWRSLLQIRSRRVLTYVGQLALFGELFVLKMTEERNRVRISSWRGPLREPHDIVLDDRAVEVKTVGLASTSIEIHGVRQLEPPGVPLALVVVSVEEDPDGRTLPELVTSLLDTVDDRSEAIRRLGAVGYTVRDSEHYKQRFSVPTVEHVEVSDNTPRIVPSTFAAGGVPGGVDRLVYSVELSSLRSWLTAGEPALRDWLGTEKS</sequence>
<proteinExistence type="predicted"/>
<evidence type="ECO:0000313" key="2">
    <source>
        <dbReference type="Proteomes" id="UP000662986"/>
    </source>
</evidence>
<dbReference type="Proteomes" id="UP000662986">
    <property type="component" value="Chromosome"/>
</dbReference>
<gene>
    <name evidence="1" type="ORF">JWS13_37555</name>
</gene>
<reference evidence="1 2" key="2">
    <citation type="journal article" date="2022" name="Arch. Microbiol.">
        <title>Rhodococcus pseudokoreensis sp. nov. isolated from the rhizosphere of young M26 apple rootstocks.</title>
        <authorList>
            <person name="Kampfer P."/>
            <person name="Glaeser S.P."/>
            <person name="Blom J."/>
            <person name="Wolf J."/>
            <person name="Benning S."/>
            <person name="Schloter M."/>
            <person name="Neumann-Schaal M."/>
        </authorList>
    </citation>
    <scope>NUCLEOTIDE SEQUENCE [LARGE SCALE GENOMIC DNA]</scope>
    <source>
        <strain evidence="1 2">R79</strain>
    </source>
</reference>
<dbReference type="InterPro" id="IPR025534">
    <property type="entry name" value="DUF4420"/>
</dbReference>
<protein>
    <submittedName>
        <fullName evidence="1">PD-(D/E)XK motif protein</fullName>
    </submittedName>
</protein>
<name>A0A974WA81_9NOCA</name>